<organism evidence="3 4">
    <name type="scientific">Hesseltinella vesiculosa</name>
    <dbReference type="NCBI Taxonomy" id="101127"/>
    <lineage>
        <taxon>Eukaryota</taxon>
        <taxon>Fungi</taxon>
        <taxon>Fungi incertae sedis</taxon>
        <taxon>Mucoromycota</taxon>
        <taxon>Mucoromycotina</taxon>
        <taxon>Mucoromycetes</taxon>
        <taxon>Mucorales</taxon>
        <taxon>Cunninghamellaceae</taxon>
        <taxon>Hesseltinella</taxon>
    </lineage>
</organism>
<protein>
    <recommendedName>
        <fullName evidence="2">DUF1308 domain-containing protein</fullName>
    </recommendedName>
</protein>
<evidence type="ECO:0000313" key="4">
    <source>
        <dbReference type="Proteomes" id="UP000242146"/>
    </source>
</evidence>
<dbReference type="EMBL" id="MCGT01000027">
    <property type="protein sequence ID" value="ORX49105.1"/>
    <property type="molecule type" value="Genomic_DNA"/>
</dbReference>
<dbReference type="PANTHER" id="PTHR13379">
    <property type="entry name" value="UNCHARACTERIZED DUF1308"/>
    <property type="match status" value="1"/>
</dbReference>
<dbReference type="PANTHER" id="PTHR13379:SF0">
    <property type="entry name" value="UPF0415 PROTEIN C7ORF25"/>
    <property type="match status" value="1"/>
</dbReference>
<dbReference type="STRING" id="101127.A0A1X2GAB3"/>
<dbReference type="Proteomes" id="UP000242146">
    <property type="component" value="Unassembled WGS sequence"/>
</dbReference>
<dbReference type="InterPro" id="IPR010733">
    <property type="entry name" value="DUF1308"/>
</dbReference>
<feature type="compositionally biased region" description="Acidic residues" evidence="1">
    <location>
        <begin position="113"/>
        <end position="122"/>
    </location>
</feature>
<gene>
    <name evidence="3" type="ORF">DM01DRAFT_300930</name>
</gene>
<reference evidence="3 4" key="1">
    <citation type="submission" date="2016-07" db="EMBL/GenBank/DDBJ databases">
        <title>Pervasive Adenine N6-methylation of Active Genes in Fungi.</title>
        <authorList>
            <consortium name="DOE Joint Genome Institute"/>
            <person name="Mondo S.J."/>
            <person name="Dannebaum R.O."/>
            <person name="Kuo R.C."/>
            <person name="Labutti K."/>
            <person name="Haridas S."/>
            <person name="Kuo A."/>
            <person name="Salamov A."/>
            <person name="Ahrendt S.R."/>
            <person name="Lipzen A."/>
            <person name="Sullivan W."/>
            <person name="Andreopoulos W.B."/>
            <person name="Clum A."/>
            <person name="Lindquist E."/>
            <person name="Daum C."/>
            <person name="Ramamoorthy G.K."/>
            <person name="Gryganskyi A."/>
            <person name="Culley D."/>
            <person name="Magnuson J.K."/>
            <person name="James T.Y."/>
            <person name="O'Malley M.A."/>
            <person name="Stajich J.E."/>
            <person name="Spatafora J.W."/>
            <person name="Visel A."/>
            <person name="Grigoriev I.V."/>
        </authorList>
    </citation>
    <scope>NUCLEOTIDE SEQUENCE [LARGE SCALE GENOMIC DNA]</scope>
    <source>
        <strain evidence="3 4">NRRL 3301</strain>
    </source>
</reference>
<dbReference type="OrthoDB" id="441890at2759"/>
<dbReference type="AlphaFoldDB" id="A0A1X2GAB3"/>
<name>A0A1X2GAB3_9FUNG</name>
<feature type="compositionally biased region" description="Low complexity" evidence="1">
    <location>
        <begin position="125"/>
        <end position="138"/>
    </location>
</feature>
<evidence type="ECO:0000256" key="1">
    <source>
        <dbReference type="SAM" id="MobiDB-lite"/>
    </source>
</evidence>
<feature type="domain" description="DUF1308" evidence="2">
    <location>
        <begin position="251"/>
        <end position="335"/>
    </location>
</feature>
<dbReference type="Pfam" id="PF07000">
    <property type="entry name" value="DUF1308"/>
    <property type="match status" value="1"/>
</dbReference>
<feature type="region of interest" description="Disordered" evidence="1">
    <location>
        <begin position="109"/>
        <end position="159"/>
    </location>
</feature>
<proteinExistence type="predicted"/>
<sequence length="467" mass="52502">MYRLKQALLAESHFFDRLLERPEKIKPNAIKSTNLSYLVAVHDALSQLDNLDEVMRPVGLPPKDGQWMAQETMLRSHSVKVDLVTQDERVWIKVIARNTKAFRHEMAGLEWGGDSDSDDNEEAPSSLLLRSSSNSDTSNDSDDDVGDDSGKRRLTQPSGFKDLPIFKKAGQFLKAAQAHRQQFKAPVVVFAFMRIDMQANDPFMQWILDHLQDMGIGVYLLDQPGGLRGCYQPLVERVFGPDLENITTASINLDVSTVLAMVSELAHHVCAPEDVEGEPLQKQAVIEAADPILPRLRRLLQGKRLFMVQSAMDRLRDIMSVVAGPRERLRYQQLFPDRSDLFLEAPVARSPLSLDDLTIDDDPDRLWTSLGRPPAIEILPDHPSDRFLRLLKGGGVSHLINNGRKIRTRFTDFHATIFGTADRHQMSSLTGIQWVNHALTKAGITDTSILIHEPRSLAEQKMHTNSA</sequence>
<comment type="caution">
    <text evidence="3">The sequence shown here is derived from an EMBL/GenBank/DDBJ whole genome shotgun (WGS) entry which is preliminary data.</text>
</comment>
<evidence type="ECO:0000313" key="3">
    <source>
        <dbReference type="EMBL" id="ORX49105.1"/>
    </source>
</evidence>
<keyword evidence="4" id="KW-1185">Reference proteome</keyword>
<evidence type="ECO:0000259" key="2">
    <source>
        <dbReference type="Pfam" id="PF07000"/>
    </source>
</evidence>
<accession>A0A1X2GAB3</accession>